<dbReference type="Proteomes" id="UP001272052">
    <property type="component" value="Unassembled WGS sequence"/>
</dbReference>
<protein>
    <recommendedName>
        <fullName evidence="3">Epoxyqueuosine reductase</fullName>
    </recommendedName>
</protein>
<organism evidence="1 2">
    <name type="scientific">Methanimicrococcus hacksteinii</name>
    <dbReference type="NCBI Taxonomy" id="3028293"/>
    <lineage>
        <taxon>Archaea</taxon>
        <taxon>Methanobacteriati</taxon>
        <taxon>Methanobacteriota</taxon>
        <taxon>Stenosarchaea group</taxon>
        <taxon>Methanomicrobia</taxon>
        <taxon>Methanosarcinales</taxon>
        <taxon>Methanosarcinaceae</taxon>
        <taxon>Methanimicrococcus</taxon>
    </lineage>
</organism>
<name>A0ABU3VM95_9EURY</name>
<accession>A0ABU3VM95</accession>
<dbReference type="RefSeq" id="WP_318784881.1">
    <property type="nucleotide sequence ID" value="NZ_JAWDKC010000001.1"/>
</dbReference>
<dbReference type="EMBL" id="JAWDKC010000001">
    <property type="protein sequence ID" value="MDV0444491.1"/>
    <property type="molecule type" value="Genomic_DNA"/>
</dbReference>
<sequence length="248" mass="28157">MKEIIQEEAEKFIENYCRRNGISNIWQTPMIRYADAFHPEIRNLKTIVMENHYMPEDFLEKPTVILTYYLPFIPEVAASNLGDGFASECWAKAYQETYKLSNELNDHLVRIISDTGYRAAVPANASSFSDDVLKSRWSHRHIAKAAGHGTFGINQMLITENGCCGRYYSIITDLPIEADSQPEEEYCLYKRKGSCGICVKHCFSGALTAEKFDRYKCHETTLKNAAIYNGSTICGKYVVGLPCSFKKP</sequence>
<evidence type="ECO:0000313" key="1">
    <source>
        <dbReference type="EMBL" id="MDV0444491.1"/>
    </source>
</evidence>
<dbReference type="PANTHER" id="PTHR42827:SF1">
    <property type="entry name" value="IRON-SULFUR CLUSTER-BINDING PROTEIN"/>
    <property type="match status" value="1"/>
</dbReference>
<comment type="caution">
    <text evidence="1">The sequence shown here is derived from an EMBL/GenBank/DDBJ whole genome shotgun (WGS) entry which is preliminary data.</text>
</comment>
<gene>
    <name evidence="1" type="ORF">MmiAt1_00170</name>
</gene>
<dbReference type="PANTHER" id="PTHR42827">
    <property type="entry name" value="IRON-SULFUR CLUSTER-BINDING PROTEIN-RELATED"/>
    <property type="match status" value="1"/>
</dbReference>
<evidence type="ECO:0008006" key="3">
    <source>
        <dbReference type="Google" id="ProtNLM"/>
    </source>
</evidence>
<keyword evidence="2" id="KW-1185">Reference proteome</keyword>
<reference evidence="1 2" key="1">
    <citation type="submission" date="2023-06" db="EMBL/GenBank/DDBJ databases">
        <title>Genome sequence of Methanimicrococcus sp. At1.</title>
        <authorList>
            <person name="Protasov E."/>
            <person name="Platt K."/>
            <person name="Poehlein A."/>
            <person name="Daniel R."/>
            <person name="Brune A."/>
        </authorList>
    </citation>
    <scope>NUCLEOTIDE SEQUENCE [LARGE SCALE GENOMIC DNA]</scope>
    <source>
        <strain evidence="1 2">At1</strain>
    </source>
</reference>
<proteinExistence type="predicted"/>
<evidence type="ECO:0000313" key="2">
    <source>
        <dbReference type="Proteomes" id="UP001272052"/>
    </source>
</evidence>